<dbReference type="AlphaFoldDB" id="K0SAQ0"/>
<comment type="caution">
    <text evidence="1">The sequence shown here is derived from an EMBL/GenBank/DDBJ whole genome shotgun (WGS) entry which is preliminary data.</text>
</comment>
<protein>
    <submittedName>
        <fullName evidence="1">Uncharacterized protein</fullName>
    </submittedName>
</protein>
<proteinExistence type="predicted"/>
<dbReference type="EMBL" id="AGNL01018395">
    <property type="protein sequence ID" value="EJK63168.1"/>
    <property type="molecule type" value="Genomic_DNA"/>
</dbReference>
<sequence>MRSAKIPVGDAPPRYCIVSIHPNTSDGVPPIIHRTSHLREAPPHPSNGTEIIFGLTFRPQHTDKGRHQGGRIPAHLGRGRRGLAPLPCCSLLAISEP</sequence>
<keyword evidence="2" id="KW-1185">Reference proteome</keyword>
<reference evidence="1 2" key="1">
    <citation type="journal article" date="2012" name="Genome Biol.">
        <title>Genome and low-iron response of an oceanic diatom adapted to chronic iron limitation.</title>
        <authorList>
            <person name="Lommer M."/>
            <person name="Specht M."/>
            <person name="Roy A.S."/>
            <person name="Kraemer L."/>
            <person name="Andreson R."/>
            <person name="Gutowska M.A."/>
            <person name="Wolf J."/>
            <person name="Bergner S.V."/>
            <person name="Schilhabel M.B."/>
            <person name="Klostermeier U.C."/>
            <person name="Beiko R.G."/>
            <person name="Rosenstiel P."/>
            <person name="Hippler M."/>
            <person name="Laroche J."/>
        </authorList>
    </citation>
    <scope>NUCLEOTIDE SEQUENCE [LARGE SCALE GENOMIC DNA]</scope>
    <source>
        <strain evidence="1 2">CCMP1005</strain>
    </source>
</reference>
<organism evidence="1 2">
    <name type="scientific">Thalassiosira oceanica</name>
    <name type="common">Marine diatom</name>
    <dbReference type="NCBI Taxonomy" id="159749"/>
    <lineage>
        <taxon>Eukaryota</taxon>
        <taxon>Sar</taxon>
        <taxon>Stramenopiles</taxon>
        <taxon>Ochrophyta</taxon>
        <taxon>Bacillariophyta</taxon>
        <taxon>Coscinodiscophyceae</taxon>
        <taxon>Thalassiosirophycidae</taxon>
        <taxon>Thalassiosirales</taxon>
        <taxon>Thalassiosiraceae</taxon>
        <taxon>Thalassiosira</taxon>
    </lineage>
</organism>
<evidence type="ECO:0000313" key="1">
    <source>
        <dbReference type="EMBL" id="EJK63168.1"/>
    </source>
</evidence>
<evidence type="ECO:0000313" key="2">
    <source>
        <dbReference type="Proteomes" id="UP000266841"/>
    </source>
</evidence>
<accession>K0SAQ0</accession>
<dbReference type="Proteomes" id="UP000266841">
    <property type="component" value="Unassembled WGS sequence"/>
</dbReference>
<gene>
    <name evidence="1" type="ORF">THAOC_16190</name>
</gene>
<name>K0SAQ0_THAOC</name>